<evidence type="ECO:0000256" key="1">
    <source>
        <dbReference type="ARBA" id="ARBA00008950"/>
    </source>
</evidence>
<dbReference type="GO" id="GO:0046872">
    <property type="term" value="F:metal ion binding"/>
    <property type="evidence" value="ECO:0007669"/>
    <property type="project" value="UniProtKB-KW"/>
</dbReference>
<dbReference type="InterPro" id="IPR029052">
    <property type="entry name" value="Metallo-depent_PP-like"/>
</dbReference>
<dbReference type="AlphaFoldDB" id="A0A6N9TPZ4"/>
<dbReference type="InterPro" id="IPR053193">
    <property type="entry name" value="MetalloPDE_YfcE-like"/>
</dbReference>
<protein>
    <recommendedName>
        <fullName evidence="2">Phosphoesterase</fullName>
        <ecNumber evidence="2">3.1.4.-</ecNumber>
    </recommendedName>
</protein>
<gene>
    <name evidence="4" type="ORF">G3N55_10350</name>
</gene>
<keyword evidence="5" id="KW-1185">Reference proteome</keyword>
<comment type="caution">
    <text evidence="4">The sequence shown here is derived from an EMBL/GenBank/DDBJ whole genome shotgun (WGS) entry which is preliminary data.</text>
</comment>
<dbReference type="InterPro" id="IPR024654">
    <property type="entry name" value="Calcineurin-like_PHP_lpxH"/>
</dbReference>
<dbReference type="NCBIfam" id="TIGR00040">
    <property type="entry name" value="yfcE"/>
    <property type="match status" value="1"/>
</dbReference>
<evidence type="ECO:0000259" key="3">
    <source>
        <dbReference type="Pfam" id="PF12850"/>
    </source>
</evidence>
<reference evidence="4 5" key="1">
    <citation type="submission" date="2020-02" db="EMBL/GenBank/DDBJ databases">
        <title>Comparative genomics of sulfur disproportionating microorganisms.</title>
        <authorList>
            <person name="Ward L.M."/>
            <person name="Bertran E."/>
            <person name="Johnston D.T."/>
        </authorList>
    </citation>
    <scope>NUCLEOTIDE SEQUENCE [LARGE SCALE GENOMIC DNA]</scope>
    <source>
        <strain evidence="4 5">DSM 100025</strain>
    </source>
</reference>
<name>A0A6N9TPZ4_DISTH</name>
<dbReference type="EC" id="3.1.4.-" evidence="2"/>
<feature type="domain" description="Calcineurin-like phosphoesterase" evidence="3">
    <location>
        <begin position="1"/>
        <end position="152"/>
    </location>
</feature>
<evidence type="ECO:0000313" key="5">
    <source>
        <dbReference type="Proteomes" id="UP000469346"/>
    </source>
</evidence>
<proteinExistence type="inferred from homology"/>
<dbReference type="SUPFAM" id="SSF56300">
    <property type="entry name" value="Metallo-dependent phosphatases"/>
    <property type="match status" value="1"/>
</dbReference>
<comment type="similarity">
    <text evidence="1 2">Belongs to the metallophosphoesterase superfamily. YfcE family.</text>
</comment>
<dbReference type="PANTHER" id="PTHR43165">
    <property type="entry name" value="METALLOPHOSPHOESTERASE"/>
    <property type="match status" value="1"/>
</dbReference>
<sequence>MKIAVMSDTHDHVWNVRAAVAQARRLGAEVLLHCGDLVSPFVLEELDAFPGPVHLVLGNNAGDQLLLARHCQARGGRVVHHGAFGRIEAPGGPVAWVHDPDWGRALARAGEHRLVCFGHTHRFLLEEAGGVHLLNPGELLGRKEPPGWALVDGRDFSVTRVLLEGGRG</sequence>
<dbReference type="EMBL" id="JAAGRR010000137">
    <property type="protein sequence ID" value="NDY43239.1"/>
    <property type="molecule type" value="Genomic_DNA"/>
</dbReference>
<dbReference type="Proteomes" id="UP000469346">
    <property type="component" value="Unassembled WGS sequence"/>
</dbReference>
<accession>A0A6N9TPZ4</accession>
<keyword evidence="2" id="KW-0479">Metal-binding</keyword>
<dbReference type="PANTHER" id="PTHR43165:SF1">
    <property type="entry name" value="PHOSPHODIESTERASE MJ0936"/>
    <property type="match status" value="1"/>
</dbReference>
<evidence type="ECO:0000256" key="2">
    <source>
        <dbReference type="RuleBase" id="RU362039"/>
    </source>
</evidence>
<organism evidence="4 5">
    <name type="scientific">Dissulfurirhabdus thermomarina</name>
    <dbReference type="NCBI Taxonomy" id="1765737"/>
    <lineage>
        <taxon>Bacteria</taxon>
        <taxon>Deltaproteobacteria</taxon>
        <taxon>Dissulfurirhabdaceae</taxon>
        <taxon>Dissulfurirhabdus</taxon>
    </lineage>
</organism>
<comment type="cofactor">
    <cofactor evidence="2">
        <name>a divalent metal cation</name>
        <dbReference type="ChEBI" id="CHEBI:60240"/>
    </cofactor>
</comment>
<evidence type="ECO:0000313" key="4">
    <source>
        <dbReference type="EMBL" id="NDY43239.1"/>
    </source>
</evidence>
<dbReference type="Gene3D" id="3.60.21.10">
    <property type="match status" value="1"/>
</dbReference>
<dbReference type="GO" id="GO:0016787">
    <property type="term" value="F:hydrolase activity"/>
    <property type="evidence" value="ECO:0007669"/>
    <property type="project" value="UniProtKB-UniRule"/>
</dbReference>
<dbReference type="InterPro" id="IPR000979">
    <property type="entry name" value="Phosphodiesterase_MJ0936/Vps29"/>
</dbReference>
<dbReference type="Pfam" id="PF12850">
    <property type="entry name" value="Metallophos_2"/>
    <property type="match status" value="1"/>
</dbReference>
<dbReference type="RefSeq" id="WP_163299350.1">
    <property type="nucleotide sequence ID" value="NZ_JAAGRR010000137.1"/>
</dbReference>